<dbReference type="AlphaFoldDB" id="D3F5R5"/>
<dbReference type="EMBL" id="CP001854">
    <property type="protein sequence ID" value="ADB52614.1"/>
    <property type="molecule type" value="Genomic_DNA"/>
</dbReference>
<evidence type="ECO:0000256" key="2">
    <source>
        <dbReference type="SAM" id="SignalP"/>
    </source>
</evidence>
<dbReference type="HOGENOM" id="CLU_677408_0_0_11"/>
<dbReference type="SUPFAM" id="SSF50998">
    <property type="entry name" value="Quinoprotein alcohol dehydrogenase-like"/>
    <property type="match status" value="1"/>
</dbReference>
<dbReference type="Proteomes" id="UP000008229">
    <property type="component" value="Chromosome"/>
</dbReference>
<feature type="region of interest" description="Disordered" evidence="1">
    <location>
        <begin position="166"/>
        <end position="200"/>
    </location>
</feature>
<gene>
    <name evidence="3" type="ordered locus">Cwoe_4199</name>
</gene>
<reference evidence="3 4" key="1">
    <citation type="journal article" date="2010" name="Stand. Genomic Sci.">
        <title>Complete genome sequence of Conexibacter woesei type strain (ID131577).</title>
        <authorList>
            <person name="Pukall R."/>
            <person name="Lapidus A."/>
            <person name="Glavina Del Rio T."/>
            <person name="Copeland A."/>
            <person name="Tice H."/>
            <person name="Cheng J.-F."/>
            <person name="Lucas S."/>
            <person name="Chen F."/>
            <person name="Nolan M."/>
            <person name="Bruce D."/>
            <person name="Goodwin L."/>
            <person name="Pitluck S."/>
            <person name="Mavromatis K."/>
            <person name="Ivanova N."/>
            <person name="Ovchinnikova G."/>
            <person name="Pati A."/>
            <person name="Chen A."/>
            <person name="Palaniappan K."/>
            <person name="Land M."/>
            <person name="Hauser L."/>
            <person name="Chang Y.-J."/>
            <person name="Jeffries C.D."/>
            <person name="Chain P."/>
            <person name="Meincke L."/>
            <person name="Sims D."/>
            <person name="Brettin T."/>
            <person name="Detter J.C."/>
            <person name="Rohde M."/>
            <person name="Goeker M."/>
            <person name="Bristow J."/>
            <person name="Eisen J.A."/>
            <person name="Markowitz V."/>
            <person name="Kyrpides N.C."/>
            <person name="Klenk H.-P."/>
            <person name="Hugenholtz P."/>
        </authorList>
    </citation>
    <scope>NUCLEOTIDE SEQUENCE [LARGE SCALE GENOMIC DNA]</scope>
    <source>
        <strain evidence="4">DSM 14684 / CIP 108061 / JCM 11494 / NBRC 100937 / ID131577</strain>
    </source>
</reference>
<keyword evidence="4" id="KW-1185">Reference proteome</keyword>
<reference evidence="4" key="2">
    <citation type="submission" date="2010-01" db="EMBL/GenBank/DDBJ databases">
        <title>The complete genome of Conexibacter woesei DSM 14684.</title>
        <authorList>
            <consortium name="US DOE Joint Genome Institute (JGI-PGF)"/>
            <person name="Lucas S."/>
            <person name="Copeland A."/>
            <person name="Lapidus A."/>
            <person name="Glavina del Rio T."/>
            <person name="Dalin E."/>
            <person name="Tice H."/>
            <person name="Bruce D."/>
            <person name="Goodwin L."/>
            <person name="Pitluck S."/>
            <person name="Kyrpides N."/>
            <person name="Mavromatis K."/>
            <person name="Ivanova N."/>
            <person name="Mikhailova N."/>
            <person name="Chertkov O."/>
            <person name="Brettin T."/>
            <person name="Detter J.C."/>
            <person name="Han C."/>
            <person name="Larimer F."/>
            <person name="Land M."/>
            <person name="Hauser L."/>
            <person name="Markowitz V."/>
            <person name="Cheng J.-F."/>
            <person name="Hugenholtz P."/>
            <person name="Woyke T."/>
            <person name="Wu D."/>
            <person name="Pukall R."/>
            <person name="Steenblock K."/>
            <person name="Schneider S."/>
            <person name="Klenk H.-P."/>
            <person name="Eisen J.A."/>
        </authorList>
    </citation>
    <scope>NUCLEOTIDE SEQUENCE [LARGE SCALE GENOMIC DNA]</scope>
    <source>
        <strain evidence="4">DSM 14684 / CIP 108061 / JCM 11494 / NBRC 100937 / ID131577</strain>
    </source>
</reference>
<protein>
    <submittedName>
        <fullName evidence="3">Uncharacterized protein</fullName>
    </submittedName>
</protein>
<feature type="signal peptide" evidence="2">
    <location>
        <begin position="1"/>
        <end position="24"/>
    </location>
</feature>
<feature type="chain" id="PRO_5039271047" evidence="2">
    <location>
        <begin position="25"/>
        <end position="406"/>
    </location>
</feature>
<dbReference type="KEGG" id="cwo:Cwoe_4199"/>
<accession>D3F5R5</accession>
<keyword evidence="2" id="KW-0732">Signal</keyword>
<dbReference type="InterPro" id="IPR011047">
    <property type="entry name" value="Quinoprotein_ADH-like_sf"/>
</dbReference>
<organism evidence="3 4">
    <name type="scientific">Conexibacter woesei (strain DSM 14684 / CCUG 47730 / CIP 108061 / JCM 11494 / NBRC 100937 / ID131577)</name>
    <dbReference type="NCBI Taxonomy" id="469383"/>
    <lineage>
        <taxon>Bacteria</taxon>
        <taxon>Bacillati</taxon>
        <taxon>Actinomycetota</taxon>
        <taxon>Thermoleophilia</taxon>
        <taxon>Solirubrobacterales</taxon>
        <taxon>Conexibacteraceae</taxon>
        <taxon>Conexibacter</taxon>
    </lineage>
</organism>
<sequence precursor="true">MRFHGWNALAASVALVGAVGVVPAAATASAPIGVELTDDARDTPALDERGRLVFMDRAGAVRIIDPSTRPASDRVVSTACAVPRAYRAVAAAGEGFALAACATAAGSYGTMHALDLETGALTALVLPPEQAWGDSINWTGIGSTGACYDASSYKNASRSGIFDWRRGAGERTGPGCGGRVTPPPYSGGPLRDDRGGPGGGAIVLWPRPAEGTEFVAVAKSDGLVTWGVRTRAPRMSQFAYLDRCGLRLRWQVSPLTYGLAHRQTLVLASSARGSGPVTLQQLDVAGACARVERRWRLSLSARGRSVVVSPRAASGSDRATGGDVELLRPVERQLALQLTAGTTAVRLGAPAESVRWRLGDRGWRQARGSGARWSLRAGKTSRRAAGLRLDVRFRDGGRARYEVRAR</sequence>
<name>D3F5R5_CONWI</name>
<dbReference type="RefSeq" id="WP_012935665.1">
    <property type="nucleotide sequence ID" value="NC_013739.1"/>
</dbReference>
<evidence type="ECO:0000313" key="3">
    <source>
        <dbReference type="EMBL" id="ADB52614.1"/>
    </source>
</evidence>
<proteinExistence type="predicted"/>
<evidence type="ECO:0000256" key="1">
    <source>
        <dbReference type="SAM" id="MobiDB-lite"/>
    </source>
</evidence>
<evidence type="ECO:0000313" key="4">
    <source>
        <dbReference type="Proteomes" id="UP000008229"/>
    </source>
</evidence>